<accession>G0JTA4</accession>
<dbReference type="STRING" id="743299.Acife_0440"/>
<feature type="transmembrane region" description="Helical" evidence="2">
    <location>
        <begin position="6"/>
        <end position="26"/>
    </location>
</feature>
<keyword evidence="2" id="KW-0812">Transmembrane</keyword>
<organism evidence="3 4">
    <name type="scientific">Acidithiobacillus ferrivorans SS3</name>
    <dbReference type="NCBI Taxonomy" id="743299"/>
    <lineage>
        <taxon>Bacteria</taxon>
        <taxon>Pseudomonadati</taxon>
        <taxon>Pseudomonadota</taxon>
        <taxon>Acidithiobacillia</taxon>
        <taxon>Acidithiobacillales</taxon>
        <taxon>Acidithiobacillaceae</taxon>
        <taxon>Acidithiobacillus</taxon>
    </lineage>
</organism>
<keyword evidence="2" id="KW-0472">Membrane</keyword>
<sequence length="181" mass="20117">MKTGFWKGAGTVAGVVSGVLPVWWIIRGTSRAARAAVPPMDQLRIGETRALLRRREYAQRARDRFAWVVARQGLSERDLEDRLRRSRRQLMLLAVAGAALLLWGAVHPLALVLLPAVLALSLYSLYQIDCLEHRALPLLGIWLLSRVRRQPVAEDAGIPDQGGALAQFPEDRPEAGPHVHE</sequence>
<feature type="transmembrane region" description="Helical" evidence="2">
    <location>
        <begin position="90"/>
        <end position="123"/>
    </location>
</feature>
<protein>
    <recommendedName>
        <fullName evidence="5">Transmembrane protein</fullName>
    </recommendedName>
</protein>
<dbReference type="Proteomes" id="UP000009220">
    <property type="component" value="Chromosome"/>
</dbReference>
<feature type="region of interest" description="Disordered" evidence="1">
    <location>
        <begin position="156"/>
        <end position="181"/>
    </location>
</feature>
<dbReference type="AlphaFoldDB" id="G0JTA4"/>
<evidence type="ECO:0000256" key="1">
    <source>
        <dbReference type="SAM" id="MobiDB-lite"/>
    </source>
</evidence>
<dbReference type="RefSeq" id="WP_014027929.1">
    <property type="nucleotide sequence ID" value="NC_015942.1"/>
</dbReference>
<evidence type="ECO:0000313" key="4">
    <source>
        <dbReference type="Proteomes" id="UP000009220"/>
    </source>
</evidence>
<evidence type="ECO:0000313" key="3">
    <source>
        <dbReference type="EMBL" id="AEM46658.1"/>
    </source>
</evidence>
<dbReference type="EMBL" id="CP002985">
    <property type="protein sequence ID" value="AEM46658.1"/>
    <property type="molecule type" value="Genomic_DNA"/>
</dbReference>
<proteinExistence type="predicted"/>
<keyword evidence="2" id="KW-1133">Transmembrane helix</keyword>
<evidence type="ECO:0000256" key="2">
    <source>
        <dbReference type="SAM" id="Phobius"/>
    </source>
</evidence>
<name>G0JTA4_9PROT</name>
<dbReference type="KEGG" id="afi:Acife_0440"/>
<gene>
    <name evidence="3" type="ORF">Acife_0440</name>
</gene>
<evidence type="ECO:0008006" key="5">
    <source>
        <dbReference type="Google" id="ProtNLM"/>
    </source>
</evidence>
<reference evidence="3 4" key="1">
    <citation type="journal article" date="2011" name="J. Bacteriol.">
        <title>Draft genome of the psychrotolerant acidophile Acidithiobacillus ferrivorans SS3.</title>
        <authorList>
            <person name="Liljeqvist M."/>
            <person name="Valdes J."/>
            <person name="Holmes D.S."/>
            <person name="Dopson M."/>
        </authorList>
    </citation>
    <scope>NUCLEOTIDE SEQUENCE [LARGE SCALE GENOMIC DNA]</scope>
    <source>
        <strain evidence="3 4">SS3</strain>
    </source>
</reference>
<feature type="compositionally biased region" description="Basic and acidic residues" evidence="1">
    <location>
        <begin position="169"/>
        <end position="181"/>
    </location>
</feature>
<dbReference type="HOGENOM" id="CLU_1485995_0_0_6"/>